<dbReference type="AlphaFoldDB" id="A0AAN7S9T2"/>
<accession>A0AAN7S9T2</accession>
<keyword evidence="2" id="KW-1185">Reference proteome</keyword>
<name>A0AAN7S9T2_MYCAM</name>
<evidence type="ECO:0000313" key="1">
    <source>
        <dbReference type="EMBL" id="KAK4832460.1"/>
    </source>
</evidence>
<comment type="caution">
    <text evidence="1">The sequence shown here is derived from an EMBL/GenBank/DDBJ whole genome shotgun (WGS) entry which is preliminary data.</text>
</comment>
<dbReference type="Proteomes" id="UP001333110">
    <property type="component" value="Unassembled WGS sequence"/>
</dbReference>
<protein>
    <submittedName>
        <fullName evidence="1">Uncharacterized protein</fullName>
    </submittedName>
</protein>
<reference evidence="1 2" key="1">
    <citation type="journal article" date="2023" name="J. Hered.">
        <title>Chromosome-level genome of the wood stork (Mycteria americana) provides insight into avian chromosome evolution.</title>
        <authorList>
            <person name="Flamio R. Jr."/>
            <person name="Ramstad K.M."/>
        </authorList>
    </citation>
    <scope>NUCLEOTIDE SEQUENCE [LARGE SCALE GENOMIC DNA]</scope>
    <source>
        <strain evidence="1">JAX WOST 10</strain>
    </source>
</reference>
<dbReference type="EMBL" id="JAUNZN010000001">
    <property type="protein sequence ID" value="KAK4832460.1"/>
    <property type="molecule type" value="Genomic_DNA"/>
</dbReference>
<organism evidence="1 2">
    <name type="scientific">Mycteria americana</name>
    <name type="common">Wood stork</name>
    <dbReference type="NCBI Taxonomy" id="33587"/>
    <lineage>
        <taxon>Eukaryota</taxon>
        <taxon>Metazoa</taxon>
        <taxon>Chordata</taxon>
        <taxon>Craniata</taxon>
        <taxon>Vertebrata</taxon>
        <taxon>Euteleostomi</taxon>
        <taxon>Archelosauria</taxon>
        <taxon>Archosauria</taxon>
        <taxon>Dinosauria</taxon>
        <taxon>Saurischia</taxon>
        <taxon>Theropoda</taxon>
        <taxon>Coelurosauria</taxon>
        <taxon>Aves</taxon>
        <taxon>Neognathae</taxon>
        <taxon>Neoaves</taxon>
        <taxon>Aequornithes</taxon>
        <taxon>Ciconiiformes</taxon>
        <taxon>Ciconiidae</taxon>
        <taxon>Mycteria</taxon>
    </lineage>
</organism>
<gene>
    <name evidence="1" type="ORF">QYF61_023507</name>
</gene>
<sequence length="165" mass="18478">MKFDNALLYCAKLLKGSLASIHRSFAEMGNLKCYRSEGGHSHPTPRHNLLKSFVEIIVASRLKDSPTGDAWRKWGKTTRSIGSVRLEKTESNRKPTLPTPPLNHVPKWGKNFLCLHTACQTRSSHVFNSETSCSVGTQPPELEDRDTEQNEAPIIHGEMVSCYTT</sequence>
<evidence type="ECO:0000313" key="2">
    <source>
        <dbReference type="Proteomes" id="UP001333110"/>
    </source>
</evidence>
<proteinExistence type="predicted"/>